<dbReference type="PANTHER" id="PTHR37024">
    <property type="entry name" value="TYPE VI SECRETION SYSTEM DUF2094 AND IMPA-RELATED DOMAIN PROTEIN"/>
    <property type="match status" value="1"/>
</dbReference>
<dbReference type="EMBL" id="WKEW01000053">
    <property type="protein sequence ID" value="MCF5058496.1"/>
    <property type="molecule type" value="Genomic_DNA"/>
</dbReference>
<keyword evidence="3" id="KW-1185">Reference proteome</keyword>
<dbReference type="Pfam" id="PF06812">
    <property type="entry name" value="ImpA_N"/>
    <property type="match status" value="1"/>
</dbReference>
<dbReference type="Proteomes" id="UP000814172">
    <property type="component" value="Unassembled WGS sequence"/>
</dbReference>
<dbReference type="RefSeq" id="WP_236299890.1">
    <property type="nucleotide sequence ID" value="NZ_WKEB01000071.1"/>
</dbReference>
<reference evidence="2 3" key="1">
    <citation type="submission" date="2019-11" db="EMBL/GenBank/DDBJ databases">
        <title>Epiphytic Pseudomonas syringae from cherry orchards.</title>
        <authorList>
            <person name="Hulin M.T."/>
        </authorList>
    </citation>
    <scope>NUCLEOTIDE SEQUENCE [LARGE SCALE GENOMIC DNA]</scope>
    <source>
        <strain evidence="2 3">PA-6-9F</strain>
    </source>
</reference>
<gene>
    <name evidence="2" type="primary">tssA</name>
    <name evidence="2" type="ORF">GIW75_16230</name>
</gene>
<dbReference type="PANTHER" id="PTHR37024:SF5">
    <property type="entry name" value="IMPA N-TERMINAL DOMAIN-CONTAINING PROTEIN"/>
    <property type="match status" value="1"/>
</dbReference>
<proteinExistence type="predicted"/>
<dbReference type="Pfam" id="PF16989">
    <property type="entry name" value="T6SS_VasJ"/>
    <property type="match status" value="1"/>
</dbReference>
<accession>A0AAW5ACT4</accession>
<dbReference type="InterPro" id="IPR010657">
    <property type="entry name" value="ImpA_N"/>
</dbReference>
<dbReference type="AlphaFoldDB" id="A0AAW5ACT4"/>
<evidence type="ECO:0000259" key="1">
    <source>
        <dbReference type="Pfam" id="PF06812"/>
    </source>
</evidence>
<dbReference type="NCBIfam" id="TIGR03362">
    <property type="entry name" value="VI_chp_7"/>
    <property type="match status" value="1"/>
</dbReference>
<name>A0AAW5ACT4_9PSED</name>
<evidence type="ECO:0000313" key="2">
    <source>
        <dbReference type="EMBL" id="MCF5058496.1"/>
    </source>
</evidence>
<protein>
    <submittedName>
        <fullName evidence="2">Type VI secretion system protein TssA</fullName>
    </submittedName>
</protein>
<dbReference type="InterPro" id="IPR017739">
    <property type="entry name" value="T6SS-assoc_VCA0119"/>
</dbReference>
<comment type="caution">
    <text evidence="2">The sequence shown here is derived from an EMBL/GenBank/DDBJ whole genome shotgun (WGS) entry which is preliminary data.</text>
</comment>
<organism evidence="2 3">
    <name type="scientific">Pseudomonas proteolytica</name>
    <dbReference type="NCBI Taxonomy" id="219574"/>
    <lineage>
        <taxon>Bacteria</taxon>
        <taxon>Pseudomonadati</taxon>
        <taxon>Pseudomonadota</taxon>
        <taxon>Gammaproteobacteria</taxon>
        <taxon>Pseudomonadales</taxon>
        <taxon>Pseudomonadaceae</taxon>
        <taxon>Pseudomonas</taxon>
    </lineage>
</organism>
<feature type="domain" description="ImpA N-terminal" evidence="1">
    <location>
        <begin position="17"/>
        <end position="127"/>
    </location>
</feature>
<evidence type="ECO:0000313" key="3">
    <source>
        <dbReference type="Proteomes" id="UP000814172"/>
    </source>
</evidence>
<sequence length="517" mass="58363">MVYSDKLSAHYLEVARSPISIACFAGPDVRYSPAYEALESELDKARLIHGNNQPDWQQVMDKSEALLRHESKDLRVVAWLTWALYRCESFPGLLAGLGMLRYLCEHHWATVHPIKQRTRIAAFGWLMQRIEPVLAQSVALREQRSLFQCMAGHLACLDELWVGHLGDDAPLLLAARRHLADKLQRAQESAAPQSGVSAVVAQVKQAATQLLAPEPVVNNEKDVHKLLRALQDNARPLCAWWLRQNATDLRALRLNRTLAWLGITGLPDSNSDQITPLRGLVPDKLKRYQERFAQGHYADLLLELEASLASAPFWFDGVRMVWECLQAQQAELAMVETEIQFALLLQRLPGLAQLRFHAGAPFADAATRGWIDTQVSRHLQARVPVRNTGGAGPAPWEEALQVVAPLLRKEGLKVAVRAYKSAMQAARGDRARCYWRLGLARLCIQGAKHDLARIQLEQLEQELQHAGLYRWEPDLTLEVLQLLYACYDVLPQGHGLRERREDVHRKLCQVDLEAVLE</sequence>